<reference evidence="1" key="2">
    <citation type="submission" date="2020-09" db="EMBL/GenBank/DDBJ databases">
        <authorList>
            <person name="Sun Q."/>
            <person name="Zhou Y."/>
        </authorList>
    </citation>
    <scope>NUCLEOTIDE SEQUENCE</scope>
    <source>
        <strain evidence="1">CGMCC 1.15880</strain>
    </source>
</reference>
<protein>
    <submittedName>
        <fullName evidence="1">Uncharacterized protein</fullName>
    </submittedName>
</protein>
<comment type="caution">
    <text evidence="1">The sequence shown here is derived from an EMBL/GenBank/DDBJ whole genome shotgun (WGS) entry which is preliminary data.</text>
</comment>
<reference evidence="1" key="1">
    <citation type="journal article" date="2014" name="Int. J. Syst. Evol. Microbiol.">
        <title>Complete genome sequence of Corynebacterium casei LMG S-19264T (=DSM 44701T), isolated from a smear-ripened cheese.</title>
        <authorList>
            <consortium name="US DOE Joint Genome Institute (JGI-PGF)"/>
            <person name="Walter F."/>
            <person name="Albersmeier A."/>
            <person name="Kalinowski J."/>
            <person name="Ruckert C."/>
        </authorList>
    </citation>
    <scope>NUCLEOTIDE SEQUENCE</scope>
    <source>
        <strain evidence="1">CGMCC 1.15880</strain>
    </source>
</reference>
<accession>A0A916VQJ6</accession>
<sequence length="128" mass="14104">MAKKFLLNKKHIVGGKYIGLMRARGKGNPTPALEMLHLGTVVGSVTVEPVGSDGDNWEVAATIPTELLTDGVQTFLLVVEGDTEILDRFSIITGEPLEEDLRAEIELLRAELDMLKRAFRRHCTETMG</sequence>
<proteinExistence type="predicted"/>
<dbReference type="AlphaFoldDB" id="A0A916VQJ6"/>
<gene>
    <name evidence="1" type="ORF">GCM10011498_18900</name>
</gene>
<name>A0A916VQJ6_9RHOB</name>
<dbReference type="Proteomes" id="UP000628017">
    <property type="component" value="Unassembled WGS sequence"/>
</dbReference>
<organism evidence="1 2">
    <name type="scientific">Neptunicoccus cionae</name>
    <dbReference type="NCBI Taxonomy" id="2035344"/>
    <lineage>
        <taxon>Bacteria</taxon>
        <taxon>Pseudomonadati</taxon>
        <taxon>Pseudomonadota</taxon>
        <taxon>Alphaproteobacteria</taxon>
        <taxon>Rhodobacterales</taxon>
        <taxon>Paracoccaceae</taxon>
        <taxon>Neptunicoccus</taxon>
    </lineage>
</organism>
<evidence type="ECO:0000313" key="2">
    <source>
        <dbReference type="Proteomes" id="UP000628017"/>
    </source>
</evidence>
<dbReference type="EMBL" id="BMKA01000002">
    <property type="protein sequence ID" value="GGA18441.1"/>
    <property type="molecule type" value="Genomic_DNA"/>
</dbReference>
<dbReference type="RefSeq" id="WP_188673846.1">
    <property type="nucleotide sequence ID" value="NZ_BMKA01000002.1"/>
</dbReference>
<evidence type="ECO:0000313" key="1">
    <source>
        <dbReference type="EMBL" id="GGA18441.1"/>
    </source>
</evidence>
<keyword evidence="2" id="KW-1185">Reference proteome</keyword>